<dbReference type="RefSeq" id="WP_092468322.1">
    <property type="nucleotide sequence ID" value="NZ_FOOX01000001.1"/>
</dbReference>
<evidence type="ECO:0000313" key="7">
    <source>
        <dbReference type="EMBL" id="SFG01657.1"/>
    </source>
</evidence>
<evidence type="ECO:0000313" key="8">
    <source>
        <dbReference type="Proteomes" id="UP000199337"/>
    </source>
</evidence>
<dbReference type="InterPro" id="IPR051598">
    <property type="entry name" value="TSUP/Inactive_protease-like"/>
</dbReference>
<evidence type="ECO:0000256" key="6">
    <source>
        <dbReference type="RuleBase" id="RU363041"/>
    </source>
</evidence>
<gene>
    <name evidence="7" type="ORF">SAMN05660649_00484</name>
</gene>
<evidence type="ECO:0000256" key="3">
    <source>
        <dbReference type="ARBA" id="ARBA00022692"/>
    </source>
</evidence>
<evidence type="ECO:0000256" key="1">
    <source>
        <dbReference type="ARBA" id="ARBA00004141"/>
    </source>
</evidence>
<name>A0A1I2NIZ2_9FIRM</name>
<organism evidence="7 8">
    <name type="scientific">Desulfotruncus arcticus DSM 17038</name>
    <dbReference type="NCBI Taxonomy" id="1121424"/>
    <lineage>
        <taxon>Bacteria</taxon>
        <taxon>Bacillati</taxon>
        <taxon>Bacillota</taxon>
        <taxon>Clostridia</taxon>
        <taxon>Eubacteriales</taxon>
        <taxon>Desulfallaceae</taxon>
        <taxon>Desulfotruncus</taxon>
    </lineage>
</organism>
<dbReference type="EMBL" id="FOOX01000001">
    <property type="protein sequence ID" value="SFG01657.1"/>
    <property type="molecule type" value="Genomic_DNA"/>
</dbReference>
<reference evidence="8" key="1">
    <citation type="submission" date="2016-10" db="EMBL/GenBank/DDBJ databases">
        <authorList>
            <person name="Varghese N."/>
            <person name="Submissions S."/>
        </authorList>
    </citation>
    <scope>NUCLEOTIDE SEQUENCE [LARGE SCALE GENOMIC DNA]</scope>
    <source>
        <strain evidence="8">DSM 17038</strain>
    </source>
</reference>
<dbReference type="OrthoDB" id="9779078at2"/>
<dbReference type="GO" id="GO:0005886">
    <property type="term" value="C:plasma membrane"/>
    <property type="evidence" value="ECO:0007669"/>
    <property type="project" value="UniProtKB-SubCell"/>
</dbReference>
<evidence type="ECO:0000256" key="2">
    <source>
        <dbReference type="ARBA" id="ARBA00009142"/>
    </source>
</evidence>
<feature type="transmembrane region" description="Helical" evidence="6">
    <location>
        <begin position="243"/>
        <end position="266"/>
    </location>
</feature>
<feature type="transmembrane region" description="Helical" evidence="6">
    <location>
        <begin position="212"/>
        <end position="237"/>
    </location>
</feature>
<dbReference type="Pfam" id="PF01925">
    <property type="entry name" value="TauE"/>
    <property type="match status" value="1"/>
</dbReference>
<feature type="transmembrane region" description="Helical" evidence="6">
    <location>
        <begin position="347"/>
        <end position="368"/>
    </location>
</feature>
<comment type="similarity">
    <text evidence="2 6">Belongs to the 4-toluene sulfonate uptake permease (TSUP) (TC 2.A.102) family.</text>
</comment>
<keyword evidence="4 6" id="KW-1133">Transmembrane helix</keyword>
<feature type="transmembrane region" description="Helical" evidence="6">
    <location>
        <begin position="307"/>
        <end position="327"/>
    </location>
</feature>
<dbReference type="Proteomes" id="UP000199337">
    <property type="component" value="Unassembled WGS sequence"/>
</dbReference>
<dbReference type="InterPro" id="IPR002781">
    <property type="entry name" value="TM_pro_TauE-like"/>
</dbReference>
<sequence length="393" mass="41852">MKKNKSILIKRLSIIALAVAAIISLPGIGEAAGEVLNSEDIVKKFIELNTFSMLFLFILGFLGGLISGFIGSGGAFVLTPGMMSLGVPAAIAVATNMCHKFPKALVGSYKRFLYGQVDIKLGVIMAVSATIGVQIGIKIQKFIFTQWGAAGSNLYVSLAFVSILTVLGIYMLFDARRAMRSKSEDTSSSLADKIKKINIPPMIHIKSTNTKVSLWVTVPVGLATGMMAATIAVGGFVGVPGMIYVLGIPALMASATELVIAFMMGLTGTVTWAMGGFVDIRMVVLILAGSLIGVQLGAVGTTYVKEYMIKVVMSTIMIIVSVSRGFAIPGYLHELGKLDIARGTIHFLNNISFITMCIALATGGIIILGNMWKRKRELQKEAKEGAHQIVQHG</sequence>
<accession>A0A1I2NIZ2</accession>
<feature type="transmembrane region" description="Helical" evidence="6">
    <location>
        <begin position="119"/>
        <end position="139"/>
    </location>
</feature>
<dbReference type="STRING" id="341036.SAMN05660649_00484"/>
<dbReference type="PANTHER" id="PTHR43701:SF12">
    <property type="entry name" value="MEMBRANE TRANSPORTER PROTEIN YTNM-RELATED"/>
    <property type="match status" value="1"/>
</dbReference>
<feature type="transmembrane region" description="Helical" evidence="6">
    <location>
        <begin position="55"/>
        <end position="78"/>
    </location>
</feature>
<keyword evidence="6" id="KW-1003">Cell membrane</keyword>
<keyword evidence="3 6" id="KW-0812">Transmembrane</keyword>
<evidence type="ECO:0000256" key="4">
    <source>
        <dbReference type="ARBA" id="ARBA00022989"/>
    </source>
</evidence>
<protein>
    <recommendedName>
        <fullName evidence="6">Probable membrane transporter protein</fullName>
    </recommendedName>
</protein>
<dbReference type="AlphaFoldDB" id="A0A1I2NIZ2"/>
<feature type="transmembrane region" description="Helical" evidence="6">
    <location>
        <begin position="278"/>
        <end position="301"/>
    </location>
</feature>
<keyword evidence="5 6" id="KW-0472">Membrane</keyword>
<dbReference type="PANTHER" id="PTHR43701">
    <property type="entry name" value="MEMBRANE TRANSPORTER PROTEIN MJ0441-RELATED"/>
    <property type="match status" value="1"/>
</dbReference>
<proteinExistence type="inferred from homology"/>
<evidence type="ECO:0000256" key="5">
    <source>
        <dbReference type="ARBA" id="ARBA00023136"/>
    </source>
</evidence>
<keyword evidence="8" id="KW-1185">Reference proteome</keyword>
<comment type="subcellular location">
    <subcellularLocation>
        <location evidence="6">Cell membrane</location>
        <topology evidence="6">Multi-pass membrane protein</topology>
    </subcellularLocation>
    <subcellularLocation>
        <location evidence="1">Membrane</location>
        <topology evidence="1">Multi-pass membrane protein</topology>
    </subcellularLocation>
</comment>
<feature type="transmembrane region" description="Helical" evidence="6">
    <location>
        <begin position="154"/>
        <end position="173"/>
    </location>
</feature>